<evidence type="ECO:0000256" key="1">
    <source>
        <dbReference type="ARBA" id="ARBA00005771"/>
    </source>
</evidence>
<dbReference type="SUPFAM" id="SSF52540">
    <property type="entry name" value="P-loop containing nucleoside triphosphate hydrolases"/>
    <property type="match status" value="1"/>
</dbReference>
<dbReference type="EMBL" id="JBHRSZ010000002">
    <property type="protein sequence ID" value="MFC3150003.1"/>
    <property type="molecule type" value="Genomic_DNA"/>
</dbReference>
<evidence type="ECO:0000313" key="4">
    <source>
        <dbReference type="EMBL" id="MFC3150003.1"/>
    </source>
</evidence>
<evidence type="ECO:0000259" key="3">
    <source>
        <dbReference type="Pfam" id="PF00685"/>
    </source>
</evidence>
<comment type="similarity">
    <text evidence="1">Belongs to the sulfotransferase 1 family.</text>
</comment>
<dbReference type="Pfam" id="PF00685">
    <property type="entry name" value="Sulfotransfer_1"/>
    <property type="match status" value="1"/>
</dbReference>
<dbReference type="Gene3D" id="3.40.50.300">
    <property type="entry name" value="P-loop containing nucleotide triphosphate hydrolases"/>
    <property type="match status" value="1"/>
</dbReference>
<reference evidence="5" key="1">
    <citation type="journal article" date="2019" name="Int. J. Syst. Evol. Microbiol.">
        <title>The Global Catalogue of Microorganisms (GCM) 10K type strain sequencing project: providing services to taxonomists for standard genome sequencing and annotation.</title>
        <authorList>
            <consortium name="The Broad Institute Genomics Platform"/>
            <consortium name="The Broad Institute Genome Sequencing Center for Infectious Disease"/>
            <person name="Wu L."/>
            <person name="Ma J."/>
        </authorList>
    </citation>
    <scope>NUCLEOTIDE SEQUENCE [LARGE SCALE GENOMIC DNA]</scope>
    <source>
        <strain evidence="5">KCTC 52438</strain>
    </source>
</reference>
<proteinExistence type="inferred from homology"/>
<protein>
    <submittedName>
        <fullName evidence="4">Sulfotransferase domain-containing protein</fullName>
    </submittedName>
</protein>
<organism evidence="4 5">
    <name type="scientific">Litoribrevibacter euphylliae</name>
    <dbReference type="NCBI Taxonomy" id="1834034"/>
    <lineage>
        <taxon>Bacteria</taxon>
        <taxon>Pseudomonadati</taxon>
        <taxon>Pseudomonadota</taxon>
        <taxon>Gammaproteobacteria</taxon>
        <taxon>Oceanospirillales</taxon>
        <taxon>Oceanospirillaceae</taxon>
        <taxon>Litoribrevibacter</taxon>
    </lineage>
</organism>
<sequence length="361" mass="42827">MSYIKSIEIDISEAINHYFGSRFSECSQVVSKIFNKDPNLLIPNYLYSLLLYRSGNKIEALDLMRKIDRAFPALKKFNYRHSVLEQQKDDDWQTVQSKRLKEFWTFQFIQNFIISYPKCGRTWLRLLLGKYLLNGSEGDPIEILNITNGRPELPTTEFSHDDYPMWKHIDFINKDKSIYQNKKVIFLIRDPRDVLVSYYFQYTKRKDREIANDNFDGTMGDFLHHPIGGLPSIINFYNIWAENLTTPESLMILTYEELHNTPFESLKETINFLGFPDYGEKTMLDAIEYCQFENMKEIEEKNLLNNQRLRADNLSDPETFKVRKGKIGGYKDYLSNSEIINLEDYINSNLHPFYKQFKYIK</sequence>
<evidence type="ECO:0000313" key="5">
    <source>
        <dbReference type="Proteomes" id="UP001595476"/>
    </source>
</evidence>
<evidence type="ECO:0000256" key="2">
    <source>
        <dbReference type="ARBA" id="ARBA00022679"/>
    </source>
</evidence>
<dbReference type="Proteomes" id="UP001595476">
    <property type="component" value="Unassembled WGS sequence"/>
</dbReference>
<feature type="domain" description="Sulfotransferase" evidence="3">
    <location>
        <begin position="112"/>
        <end position="351"/>
    </location>
</feature>
<dbReference type="InterPro" id="IPR000863">
    <property type="entry name" value="Sulfotransferase_dom"/>
</dbReference>
<gene>
    <name evidence="4" type="ORF">ACFOEK_03095</name>
</gene>
<dbReference type="InterPro" id="IPR027417">
    <property type="entry name" value="P-loop_NTPase"/>
</dbReference>
<keyword evidence="2" id="KW-0808">Transferase</keyword>
<dbReference type="RefSeq" id="WP_386716003.1">
    <property type="nucleotide sequence ID" value="NZ_JBHRSZ010000002.1"/>
</dbReference>
<keyword evidence="5" id="KW-1185">Reference proteome</keyword>
<accession>A0ABV7H7Y3</accession>
<name>A0ABV7H7Y3_9GAMM</name>
<comment type="caution">
    <text evidence="4">The sequence shown here is derived from an EMBL/GenBank/DDBJ whole genome shotgun (WGS) entry which is preliminary data.</text>
</comment>
<dbReference type="PANTHER" id="PTHR11783">
    <property type="entry name" value="SULFOTRANSFERASE SULT"/>
    <property type="match status" value="1"/>
</dbReference>